<feature type="non-terminal residue" evidence="2">
    <location>
        <position position="47"/>
    </location>
</feature>
<name>A0A7Y0N1T1_VIBAL</name>
<dbReference type="SUPFAM" id="SSF54060">
    <property type="entry name" value="His-Me finger endonucleases"/>
    <property type="match status" value="1"/>
</dbReference>
<gene>
    <name evidence="2" type="ORF">HKB35_28170</name>
</gene>
<sequence>MKYLFTLFLFVLSTSAFSAPPSSFSAAKREAVKIYQDHPSSFYCGCD</sequence>
<dbReference type="InterPro" id="IPR044925">
    <property type="entry name" value="His-Me_finger_sf"/>
</dbReference>
<comment type="caution">
    <text evidence="2">The sequence shown here is derived from an EMBL/GenBank/DDBJ whole genome shotgun (WGS) entry which is preliminary data.</text>
</comment>
<dbReference type="Proteomes" id="UP000565155">
    <property type="component" value="Unassembled WGS sequence"/>
</dbReference>
<dbReference type="EMBL" id="JABCMA010000758">
    <property type="protein sequence ID" value="NMR77458.1"/>
    <property type="molecule type" value="Genomic_DNA"/>
</dbReference>
<accession>A0A7Y0N1T1</accession>
<protein>
    <submittedName>
        <fullName evidence="2">Deoxyribonuclease I</fullName>
    </submittedName>
</protein>
<evidence type="ECO:0000256" key="1">
    <source>
        <dbReference type="SAM" id="SignalP"/>
    </source>
</evidence>
<reference evidence="2 3" key="1">
    <citation type="submission" date="2020-04" db="EMBL/GenBank/DDBJ databases">
        <title>Whole-genome sequencing of Vibrio spp. from China reveals different genetic environments of blaCTX-M-14 among diverse lineages.</title>
        <authorList>
            <person name="Zheng Z."/>
            <person name="Ye L."/>
            <person name="Chen S."/>
        </authorList>
    </citation>
    <scope>NUCLEOTIDE SEQUENCE [LARGE SCALE GENOMIC DNA]</scope>
    <source>
        <strain evidence="2 3">Vb1636</strain>
    </source>
</reference>
<keyword evidence="1" id="KW-0732">Signal</keyword>
<dbReference type="AlphaFoldDB" id="A0A7Y0N1T1"/>
<feature type="chain" id="PRO_5030662163" evidence="1">
    <location>
        <begin position="19"/>
        <end position="47"/>
    </location>
</feature>
<feature type="signal peptide" evidence="1">
    <location>
        <begin position="1"/>
        <end position="18"/>
    </location>
</feature>
<organism evidence="2 3">
    <name type="scientific">Vibrio alginolyticus</name>
    <dbReference type="NCBI Taxonomy" id="663"/>
    <lineage>
        <taxon>Bacteria</taxon>
        <taxon>Pseudomonadati</taxon>
        <taxon>Pseudomonadota</taxon>
        <taxon>Gammaproteobacteria</taxon>
        <taxon>Vibrionales</taxon>
        <taxon>Vibrionaceae</taxon>
        <taxon>Vibrio</taxon>
    </lineage>
</organism>
<evidence type="ECO:0000313" key="2">
    <source>
        <dbReference type="EMBL" id="NMR77458.1"/>
    </source>
</evidence>
<evidence type="ECO:0000313" key="3">
    <source>
        <dbReference type="Proteomes" id="UP000565155"/>
    </source>
</evidence>
<proteinExistence type="predicted"/>